<keyword evidence="3" id="KW-1185">Reference proteome</keyword>
<organism evidence="2 3">
    <name type="scientific">Megamonas hypermegale</name>
    <dbReference type="NCBI Taxonomy" id="158847"/>
    <lineage>
        <taxon>Bacteria</taxon>
        <taxon>Bacillati</taxon>
        <taxon>Bacillota</taxon>
        <taxon>Negativicutes</taxon>
        <taxon>Selenomonadales</taxon>
        <taxon>Selenomonadaceae</taxon>
        <taxon>Megamonas</taxon>
    </lineage>
</organism>
<dbReference type="Pfam" id="PF08367">
    <property type="entry name" value="M16C_assoc"/>
    <property type="match status" value="1"/>
</dbReference>
<dbReference type="GeneID" id="78506835"/>
<dbReference type="AlphaFoldDB" id="A0A239TJ51"/>
<dbReference type="InterPro" id="IPR011249">
    <property type="entry name" value="Metalloenz_LuxS/M16"/>
</dbReference>
<protein>
    <submittedName>
        <fullName evidence="2">Peptidase M16C associated</fullName>
    </submittedName>
</protein>
<dbReference type="Proteomes" id="UP000215383">
    <property type="component" value="Chromosome 1"/>
</dbReference>
<dbReference type="FunFam" id="3.30.830.10:FF:000034">
    <property type="entry name" value="presequence protease 1, chloroplastic/mitochondrial"/>
    <property type="match status" value="1"/>
</dbReference>
<dbReference type="InterPro" id="IPR011765">
    <property type="entry name" value="Pept_M16_N"/>
</dbReference>
<dbReference type="GO" id="GO:0016485">
    <property type="term" value="P:protein processing"/>
    <property type="evidence" value="ECO:0007669"/>
    <property type="project" value="TreeGrafter"/>
</dbReference>
<accession>A0A239TJ51</accession>
<dbReference type="GO" id="GO:0004222">
    <property type="term" value="F:metalloendopeptidase activity"/>
    <property type="evidence" value="ECO:0007669"/>
    <property type="project" value="TreeGrafter"/>
</dbReference>
<dbReference type="InterPro" id="IPR007863">
    <property type="entry name" value="Peptidase_M16_C"/>
</dbReference>
<proteinExistence type="predicted"/>
<dbReference type="Gene3D" id="3.30.830.10">
    <property type="entry name" value="Metalloenzyme, LuxS/M16 peptidase-like"/>
    <property type="match status" value="4"/>
</dbReference>
<dbReference type="EMBL" id="LT906446">
    <property type="protein sequence ID" value="SNU97750.1"/>
    <property type="molecule type" value="Genomic_DNA"/>
</dbReference>
<dbReference type="GO" id="GO:0046872">
    <property type="term" value="F:metal ion binding"/>
    <property type="evidence" value="ECO:0007669"/>
    <property type="project" value="InterPro"/>
</dbReference>
<evidence type="ECO:0000313" key="3">
    <source>
        <dbReference type="Proteomes" id="UP000215383"/>
    </source>
</evidence>
<name>A0A239TJ51_9FIRM</name>
<dbReference type="eggNOG" id="COG1026">
    <property type="taxonomic scope" value="Bacteria"/>
</dbReference>
<dbReference type="SUPFAM" id="SSF63411">
    <property type="entry name" value="LuxS/MPP-like metallohydrolase"/>
    <property type="match status" value="4"/>
</dbReference>
<dbReference type="SMART" id="SM01264">
    <property type="entry name" value="M16C_associated"/>
    <property type="match status" value="1"/>
</dbReference>
<dbReference type="Pfam" id="PF05193">
    <property type="entry name" value="Peptidase_M16_C"/>
    <property type="match status" value="1"/>
</dbReference>
<gene>
    <name evidence="2" type="ORF">SAMEA4364220_00811</name>
</gene>
<evidence type="ECO:0000313" key="2">
    <source>
        <dbReference type="EMBL" id="SNU97750.1"/>
    </source>
</evidence>
<dbReference type="Pfam" id="PF22516">
    <property type="entry name" value="PreP_C"/>
    <property type="match status" value="1"/>
</dbReference>
<dbReference type="Pfam" id="PF00675">
    <property type="entry name" value="Peptidase_M16"/>
    <property type="match status" value="1"/>
</dbReference>
<dbReference type="InterPro" id="IPR013578">
    <property type="entry name" value="Peptidase_M16C_assoc"/>
</dbReference>
<reference evidence="2 3" key="1">
    <citation type="submission" date="2017-06" db="EMBL/GenBank/DDBJ databases">
        <authorList>
            <consortium name="Pathogen Informatics"/>
        </authorList>
    </citation>
    <scope>NUCLEOTIDE SEQUENCE [LARGE SCALE GENOMIC DNA]</scope>
    <source>
        <strain evidence="2 3">NCTC10570</strain>
    </source>
</reference>
<sequence length="971" mass="110837">MEENQIYHGFKLKKSSYIKEIASNAYEFEHVKSGAKLLFVANNDDNKVFSITFRTTPTDDTGVAHIVEHSTLCGSRKFPTKEPFVELVKGSLNTFLNAMTFPDKTMYPVASRNDKDFRNLMDVYLDAVFYPNMRTTPEILMQEGWHYEIENADEPLKYSGVVYNEMKGALSSPDGLLERKILNNLYPDTTYQYESGGDPVAIPDLTQKMFIDFHSRYYHPSNSYIYLYGDMDMMDTLEFLDKEYLSAFDKIEVDSHVDLQKPFEKRKVLNDVYPIAPNESKEHKTFLSLNYSIATSLEKEKMIAFSILEHALLKSEAAPLRNALIKAGLGSDVISSFDNGVLQPMFSIIVNGSEADKADKFEKIVNDVLTDIVNKGIDKELLQASINVMEFKLREADFGQFPKGLIYNINLMNSWLYDGEPTMYLYYEDLLTTVKQWANEGKFEELIKTYLLDNTHSLMLILSPDETIIPEGERVLAEKLAKIKANMSDEQLQEVIEATKRLKKRQRSVDTPEALAKIPLLEISDINKNCDKLIIAEDEIAGTTALKHDVATNGIVYLRMFFDVSTIAYEDINYLFLLEELIGRTATKNYSYEALANAINLYTGGMRFSVATYDKEGDVNSYMPKMVFKAKVLVDKMPKLIELLQEIIFNGSFAAKERVKDLILQCRSDFEMSILRSGHQLVLDELMAYFTPKERYDNYGDLRFYSFIKNFLNDFDNEFAKMQVAFAKIIPMVFNKHNLITSITVDGEDYTKVADCVALFIKSLSDEEYPVQTIPFNVDKKNEGFITSSQVQYVAKGANFMRLGYKYTGVMKVLETIMRYEYLWTHIRVLGGAYGAFVKFRRDGNMYFGSYRDPNLKETLNVYDNTGAFLRSFAVSDREMTKYIIGTISGMDMPLTPSLKGELAASSYIVGMTDEMRQKQRDEVLATTQEDIRNLADLVDACMEENAICVLGSSSKVNEAQDVFKTVKTLL</sequence>
<evidence type="ECO:0000259" key="1">
    <source>
        <dbReference type="SMART" id="SM01264"/>
    </source>
</evidence>
<dbReference type="InterPro" id="IPR055130">
    <property type="entry name" value="PreP_C"/>
</dbReference>
<dbReference type="PANTHER" id="PTHR43016">
    <property type="entry name" value="PRESEQUENCE PROTEASE"/>
    <property type="match status" value="1"/>
</dbReference>
<dbReference type="PANTHER" id="PTHR43016:SF13">
    <property type="entry name" value="PRESEQUENCE PROTEASE, MITOCHONDRIAL"/>
    <property type="match status" value="1"/>
</dbReference>
<dbReference type="eggNOG" id="COG0612">
    <property type="taxonomic scope" value="Bacteria"/>
</dbReference>
<feature type="domain" description="Peptidase M16C associated" evidence="1">
    <location>
        <begin position="462"/>
        <end position="711"/>
    </location>
</feature>
<dbReference type="RefSeq" id="WP_027890468.1">
    <property type="nucleotide sequence ID" value="NZ_LT906446.1"/>
</dbReference>